<accession>A0AAV4B281</accession>
<gene>
    <name evidence="2" type="ORF">PoB_003943600</name>
</gene>
<proteinExistence type="predicted"/>
<dbReference type="EMBL" id="BLXT01004479">
    <property type="protein sequence ID" value="GFO12931.1"/>
    <property type="molecule type" value="Genomic_DNA"/>
</dbReference>
<dbReference type="InterPro" id="IPR036397">
    <property type="entry name" value="RNaseH_sf"/>
</dbReference>
<evidence type="ECO:0000313" key="3">
    <source>
        <dbReference type="Proteomes" id="UP000735302"/>
    </source>
</evidence>
<dbReference type="AlphaFoldDB" id="A0AAV4B281"/>
<keyword evidence="1" id="KW-0732">Signal</keyword>
<keyword evidence="3" id="KW-1185">Reference proteome</keyword>
<feature type="chain" id="PRO_5043539783" evidence="1">
    <location>
        <begin position="18"/>
        <end position="258"/>
    </location>
</feature>
<dbReference type="Proteomes" id="UP000735302">
    <property type="component" value="Unassembled WGS sequence"/>
</dbReference>
<organism evidence="2 3">
    <name type="scientific">Plakobranchus ocellatus</name>
    <dbReference type="NCBI Taxonomy" id="259542"/>
    <lineage>
        <taxon>Eukaryota</taxon>
        <taxon>Metazoa</taxon>
        <taxon>Spiralia</taxon>
        <taxon>Lophotrochozoa</taxon>
        <taxon>Mollusca</taxon>
        <taxon>Gastropoda</taxon>
        <taxon>Heterobranchia</taxon>
        <taxon>Euthyneura</taxon>
        <taxon>Panpulmonata</taxon>
        <taxon>Sacoglossa</taxon>
        <taxon>Placobranchoidea</taxon>
        <taxon>Plakobranchidae</taxon>
        <taxon>Plakobranchus</taxon>
    </lineage>
</organism>
<sequence>MVFLVLIVCASFVLTNSESLSPSHGCDDVKRCLQTIRLKTYSFVTYSGNDFENYVNNTLCNASRWECAQYSAIAQCRDDRIQDEAEVAREVARVLCTTHGRIALTRFKNKSPCFGNEEKFRTYLKHKQRCEGIGYNMYFGDTYIACRFLTISKECDLRYARDICGKTAAYLIEVAWVLRINLMFSTCAKRGYFPMSWYNDIVQYQYQYNTLDRLKEAIRRKRPGLLRRGVVLQHDNATPNSADLTQQWLQRYRWEILT</sequence>
<protein>
    <submittedName>
        <fullName evidence="2">Histone-lysine N-methyltransferase SETMAR</fullName>
    </submittedName>
</protein>
<feature type="signal peptide" evidence="1">
    <location>
        <begin position="1"/>
        <end position="17"/>
    </location>
</feature>
<dbReference type="Gene3D" id="3.30.420.10">
    <property type="entry name" value="Ribonuclease H-like superfamily/Ribonuclease H"/>
    <property type="match status" value="1"/>
</dbReference>
<comment type="caution">
    <text evidence="2">The sequence shown here is derived from an EMBL/GenBank/DDBJ whole genome shotgun (WGS) entry which is preliminary data.</text>
</comment>
<evidence type="ECO:0000256" key="1">
    <source>
        <dbReference type="SAM" id="SignalP"/>
    </source>
</evidence>
<reference evidence="2 3" key="1">
    <citation type="journal article" date="2021" name="Elife">
        <title>Chloroplast acquisition without the gene transfer in kleptoplastic sea slugs, Plakobranchus ocellatus.</title>
        <authorList>
            <person name="Maeda T."/>
            <person name="Takahashi S."/>
            <person name="Yoshida T."/>
            <person name="Shimamura S."/>
            <person name="Takaki Y."/>
            <person name="Nagai Y."/>
            <person name="Toyoda A."/>
            <person name="Suzuki Y."/>
            <person name="Arimoto A."/>
            <person name="Ishii H."/>
            <person name="Satoh N."/>
            <person name="Nishiyama T."/>
            <person name="Hasebe M."/>
            <person name="Maruyama T."/>
            <person name="Minagawa J."/>
            <person name="Obokata J."/>
            <person name="Shigenobu S."/>
        </authorList>
    </citation>
    <scope>NUCLEOTIDE SEQUENCE [LARGE SCALE GENOMIC DNA]</scope>
</reference>
<dbReference type="GO" id="GO:0003676">
    <property type="term" value="F:nucleic acid binding"/>
    <property type="evidence" value="ECO:0007669"/>
    <property type="project" value="InterPro"/>
</dbReference>
<evidence type="ECO:0000313" key="2">
    <source>
        <dbReference type="EMBL" id="GFO12931.1"/>
    </source>
</evidence>
<name>A0AAV4B281_9GAST</name>